<dbReference type="Proteomes" id="UP000034736">
    <property type="component" value="Unassembled WGS sequence"/>
</dbReference>
<comment type="caution">
    <text evidence="1">The sequence shown here is derived from an EMBL/GenBank/DDBJ whole genome shotgun (WGS) entry which is preliminary data.</text>
</comment>
<evidence type="ECO:0000313" key="2">
    <source>
        <dbReference type="Proteomes" id="UP000034736"/>
    </source>
</evidence>
<sequence length="224" mass="26142">MLALYEISINKVAKKILFVDLGDVLIKFEEKYVRELIKEEKFGDFISMIHDHDRGNPDFELFGMHQKLIFGNYFKRPVPWKELAQAYWNCIGGVHAPMFKALQGLKKRGIKLVCLTDNNHFCFYSTTVKFPEVCDLFHENGRDMWMLSYKFGTLKKDWNGSLFAHLPGRFGVPIKDAAFVDNMPINIESAVKAGFKKNSVFLYDRLDPKNHERFLKFLDKQFPS</sequence>
<dbReference type="InterPro" id="IPR023198">
    <property type="entry name" value="PGP-like_dom2"/>
</dbReference>
<dbReference type="InterPro" id="IPR023214">
    <property type="entry name" value="HAD_sf"/>
</dbReference>
<reference evidence="1 2" key="1">
    <citation type="journal article" date="2015" name="Nature">
        <title>rRNA introns, odd ribosomes, and small enigmatic genomes across a large radiation of phyla.</title>
        <authorList>
            <person name="Brown C.T."/>
            <person name="Hug L.A."/>
            <person name="Thomas B.C."/>
            <person name="Sharon I."/>
            <person name="Castelle C.J."/>
            <person name="Singh A."/>
            <person name="Wilkins M.J."/>
            <person name="Williams K.H."/>
            <person name="Banfield J.F."/>
        </authorList>
    </citation>
    <scope>NUCLEOTIDE SEQUENCE [LARGE SCALE GENOMIC DNA]</scope>
</reference>
<protein>
    <submittedName>
        <fullName evidence="1">Uncharacterized protein</fullName>
    </submittedName>
</protein>
<accession>A0A0G1JDU1</accession>
<name>A0A0G1JDU1_9BACT</name>
<gene>
    <name evidence="1" type="ORF">UW30_C0002G0063</name>
</gene>
<organism evidence="1 2">
    <name type="scientific">Candidatus Giovannonibacteria bacterium GW2011_GWA2_44_13b</name>
    <dbReference type="NCBI Taxonomy" id="1618647"/>
    <lineage>
        <taxon>Bacteria</taxon>
        <taxon>Candidatus Giovannoniibacteriota</taxon>
    </lineage>
</organism>
<dbReference type="InterPro" id="IPR036412">
    <property type="entry name" value="HAD-like_sf"/>
</dbReference>
<dbReference type="Gene3D" id="1.10.150.240">
    <property type="entry name" value="Putative phosphatase, domain 2"/>
    <property type="match status" value="1"/>
</dbReference>
<proteinExistence type="predicted"/>
<dbReference type="Gene3D" id="3.40.50.1000">
    <property type="entry name" value="HAD superfamily/HAD-like"/>
    <property type="match status" value="1"/>
</dbReference>
<dbReference type="SUPFAM" id="SSF56784">
    <property type="entry name" value="HAD-like"/>
    <property type="match status" value="1"/>
</dbReference>
<evidence type="ECO:0000313" key="1">
    <source>
        <dbReference type="EMBL" id="KKT42152.1"/>
    </source>
</evidence>
<dbReference type="AlphaFoldDB" id="A0A0G1JDU1"/>
<dbReference type="EMBL" id="LCHU01000002">
    <property type="protein sequence ID" value="KKT42152.1"/>
    <property type="molecule type" value="Genomic_DNA"/>
</dbReference>